<evidence type="ECO:0000256" key="1">
    <source>
        <dbReference type="ARBA" id="ARBA00004141"/>
    </source>
</evidence>
<dbReference type="Proteomes" id="UP000230066">
    <property type="component" value="Unassembled WGS sequence"/>
</dbReference>
<proteinExistence type="predicted"/>
<keyword evidence="11" id="KW-1185">Reference proteome</keyword>
<feature type="region of interest" description="Disordered" evidence="7">
    <location>
        <begin position="268"/>
        <end position="289"/>
    </location>
</feature>
<gene>
    <name evidence="10" type="ORF">D915_000913</name>
</gene>
<feature type="transmembrane region" description="Helical" evidence="8">
    <location>
        <begin position="118"/>
        <end position="137"/>
    </location>
</feature>
<keyword evidence="2" id="KW-0813">Transport</keyword>
<evidence type="ECO:0000256" key="5">
    <source>
        <dbReference type="ARBA" id="ARBA00022989"/>
    </source>
</evidence>
<feature type="transmembrane region" description="Helical" evidence="8">
    <location>
        <begin position="219"/>
        <end position="240"/>
    </location>
</feature>
<evidence type="ECO:0000256" key="2">
    <source>
        <dbReference type="ARBA" id="ARBA00022448"/>
    </source>
</evidence>
<feature type="transmembrane region" description="Helical" evidence="8">
    <location>
        <begin position="178"/>
        <end position="199"/>
    </location>
</feature>
<feature type="transmembrane region" description="Helical" evidence="8">
    <location>
        <begin position="90"/>
        <end position="111"/>
    </location>
</feature>
<evidence type="ECO:0000256" key="8">
    <source>
        <dbReference type="SAM" id="Phobius"/>
    </source>
</evidence>
<dbReference type="InterPro" id="IPR050382">
    <property type="entry name" value="MFS_Na/Anion_cotransporter"/>
</dbReference>
<dbReference type="FunFam" id="1.20.1250.20:FF:000003">
    <property type="entry name" value="Solute carrier family 17 member 3"/>
    <property type="match status" value="1"/>
</dbReference>
<keyword evidence="3 8" id="KW-0812">Transmembrane</keyword>
<dbReference type="InterPro" id="IPR036259">
    <property type="entry name" value="MFS_trans_sf"/>
</dbReference>
<feature type="transmembrane region" description="Helical" evidence="8">
    <location>
        <begin position="471"/>
        <end position="496"/>
    </location>
</feature>
<organism evidence="10 11">
    <name type="scientific">Fasciola hepatica</name>
    <name type="common">Liver fluke</name>
    <dbReference type="NCBI Taxonomy" id="6192"/>
    <lineage>
        <taxon>Eukaryota</taxon>
        <taxon>Metazoa</taxon>
        <taxon>Spiralia</taxon>
        <taxon>Lophotrochozoa</taxon>
        <taxon>Platyhelminthes</taxon>
        <taxon>Trematoda</taxon>
        <taxon>Digenea</taxon>
        <taxon>Plagiorchiida</taxon>
        <taxon>Echinostomata</taxon>
        <taxon>Echinostomatoidea</taxon>
        <taxon>Fasciolidae</taxon>
        <taxon>Fasciola</taxon>
    </lineage>
</organism>
<evidence type="ECO:0000256" key="6">
    <source>
        <dbReference type="ARBA" id="ARBA00023136"/>
    </source>
</evidence>
<keyword evidence="5 8" id="KW-1133">Transmembrane helix</keyword>
<feature type="transmembrane region" description="Helical" evidence="8">
    <location>
        <begin position="441"/>
        <end position="459"/>
    </location>
</feature>
<feature type="transmembrane region" description="Helical" evidence="8">
    <location>
        <begin position="415"/>
        <end position="435"/>
    </location>
</feature>
<evidence type="ECO:0000256" key="3">
    <source>
        <dbReference type="ARBA" id="ARBA00022692"/>
    </source>
</evidence>
<feature type="transmembrane region" description="Helical" evidence="8">
    <location>
        <begin position="12"/>
        <end position="33"/>
    </location>
</feature>
<sequence>MSRNYGRNDIFCSNRLSIIIIAFLTVTTCYMVRVDVNVTLLSMVNFTSTFNESLVSTNYLCATTDITKPSNLEVVHSTGSYFWDSKTQGYILGAFYWGYIFTQIPGGILLLRYGPKWLGAFCIGGSAILDLLLPTAAELGPGVLTALRIFQGLCQGVLMPMIGCIVGRWIPPNERSRATAFSLAGCQIGTIFGQMIAGFFAQPYPVPDQPGQFLSNWPYVHYCFGLFGIVLVIIWCFVVYDSPEQHPRISPEELAYLKYTLTTESNQTRPLDERGVNETNEEPENNVESKRSVVIGLRQSAAHPTSENNFPDTDENPNHERPIYGFRDVPWKSLFRSAPFWSILICNVTTNWSWYTMITCMPTYMSRVLGFSLAKNGVLSSIPYLMQSVFAQFAAFLSDVVITRQWASVTCVRKLNNAISMGGMGLGMLAVGLIGCNRFGAVALLVTSIGILGAASSGFSTNPVDLAPNYAGVIISLANAVATIPGILGPLFVGYITKDGTTQSDWLIVFGVCAGIIWFGAVFNLFATSGTIQPWAHNRRRS</sequence>
<evidence type="ECO:0000259" key="9">
    <source>
        <dbReference type="PROSITE" id="PS50850"/>
    </source>
</evidence>
<dbReference type="GO" id="GO:0006820">
    <property type="term" value="P:monoatomic anion transport"/>
    <property type="evidence" value="ECO:0007669"/>
    <property type="project" value="TreeGrafter"/>
</dbReference>
<keyword evidence="6 8" id="KW-0472">Membrane</keyword>
<protein>
    <submittedName>
        <fullName evidence="10">Sialin (Solute carrier family 17 member 5)</fullName>
    </submittedName>
</protein>
<dbReference type="PANTHER" id="PTHR11662:SF399">
    <property type="entry name" value="FI19708P1-RELATED"/>
    <property type="match status" value="1"/>
</dbReference>
<dbReference type="Pfam" id="PF07690">
    <property type="entry name" value="MFS_1"/>
    <property type="match status" value="1"/>
</dbReference>
<dbReference type="PANTHER" id="PTHR11662">
    <property type="entry name" value="SOLUTE CARRIER FAMILY 17"/>
    <property type="match status" value="1"/>
</dbReference>
<reference evidence="10" key="1">
    <citation type="submission" date="2019-03" db="EMBL/GenBank/DDBJ databases">
        <title>Improved annotation for the trematode Fasciola hepatica.</title>
        <authorList>
            <person name="Choi Y.-J."/>
            <person name="Martin J."/>
            <person name="Mitreva M."/>
        </authorList>
    </citation>
    <scope>NUCLEOTIDE SEQUENCE [LARGE SCALE GENOMIC DNA]</scope>
</reference>
<dbReference type="InterPro" id="IPR011701">
    <property type="entry name" value="MFS"/>
</dbReference>
<dbReference type="Gene3D" id="1.20.1250.20">
    <property type="entry name" value="MFS general substrate transporter like domains"/>
    <property type="match status" value="2"/>
</dbReference>
<evidence type="ECO:0000256" key="4">
    <source>
        <dbReference type="ARBA" id="ARBA00022847"/>
    </source>
</evidence>
<feature type="transmembrane region" description="Helical" evidence="8">
    <location>
        <begin position="149"/>
        <end position="171"/>
    </location>
</feature>
<evidence type="ECO:0000256" key="7">
    <source>
        <dbReference type="SAM" id="MobiDB-lite"/>
    </source>
</evidence>
<feature type="domain" description="Major facilitator superfamily (MFS) profile" evidence="9">
    <location>
        <begin position="37"/>
        <end position="532"/>
    </location>
</feature>
<accession>A0A4E0RZH6</accession>
<evidence type="ECO:0000313" key="10">
    <source>
        <dbReference type="EMBL" id="THD28127.1"/>
    </source>
</evidence>
<dbReference type="SUPFAM" id="SSF103473">
    <property type="entry name" value="MFS general substrate transporter"/>
    <property type="match status" value="1"/>
</dbReference>
<dbReference type="GO" id="GO:0016020">
    <property type="term" value="C:membrane"/>
    <property type="evidence" value="ECO:0007669"/>
    <property type="project" value="UniProtKB-SubCell"/>
</dbReference>
<feature type="transmembrane region" description="Helical" evidence="8">
    <location>
        <begin position="384"/>
        <end position="403"/>
    </location>
</feature>
<comment type="caution">
    <text evidence="10">The sequence shown here is derived from an EMBL/GenBank/DDBJ whole genome shotgun (WGS) entry which is preliminary data.</text>
</comment>
<dbReference type="EMBL" id="JXXN02000231">
    <property type="protein sequence ID" value="THD28127.1"/>
    <property type="molecule type" value="Genomic_DNA"/>
</dbReference>
<keyword evidence="4" id="KW-0769">Symport</keyword>
<feature type="transmembrane region" description="Helical" evidence="8">
    <location>
        <begin position="340"/>
        <end position="364"/>
    </location>
</feature>
<feature type="transmembrane region" description="Helical" evidence="8">
    <location>
        <begin position="508"/>
        <end position="532"/>
    </location>
</feature>
<dbReference type="InterPro" id="IPR020846">
    <property type="entry name" value="MFS_dom"/>
</dbReference>
<evidence type="ECO:0000313" key="11">
    <source>
        <dbReference type="Proteomes" id="UP000230066"/>
    </source>
</evidence>
<dbReference type="PROSITE" id="PS50850">
    <property type="entry name" value="MFS"/>
    <property type="match status" value="1"/>
</dbReference>
<dbReference type="AlphaFoldDB" id="A0A4E0RZH6"/>
<dbReference type="GO" id="GO:0015293">
    <property type="term" value="F:symporter activity"/>
    <property type="evidence" value="ECO:0007669"/>
    <property type="project" value="UniProtKB-KW"/>
</dbReference>
<comment type="subcellular location">
    <subcellularLocation>
        <location evidence="1">Membrane</location>
        <topology evidence="1">Multi-pass membrane protein</topology>
    </subcellularLocation>
</comment>
<name>A0A4E0RZH6_FASHE</name>
<dbReference type="FunFam" id="1.20.1250.20:FF:000423">
    <property type="entry name" value="Putative inorganic phosphate cotransporter-like Protein"/>
    <property type="match status" value="1"/>
</dbReference>